<comment type="caution">
    <text evidence="1">The sequence shown here is derived from an EMBL/GenBank/DDBJ whole genome shotgun (WGS) entry which is preliminary data.</text>
</comment>
<name>A0A8K1C7P4_PYTOL</name>
<dbReference type="OrthoDB" id="168162at2759"/>
<reference evidence="1" key="1">
    <citation type="submission" date="2019-03" db="EMBL/GenBank/DDBJ databases">
        <title>Long read genome sequence of the mycoparasitic Pythium oligandrum ATCC 38472 isolated from sugarbeet rhizosphere.</title>
        <authorList>
            <person name="Gaulin E."/>
        </authorList>
    </citation>
    <scope>NUCLEOTIDE SEQUENCE</scope>
    <source>
        <strain evidence="1">ATCC 38472_TT</strain>
    </source>
</reference>
<dbReference type="AlphaFoldDB" id="A0A8K1C7P4"/>
<evidence type="ECO:0000313" key="1">
    <source>
        <dbReference type="EMBL" id="TMW57773.1"/>
    </source>
</evidence>
<sequence>MGNFASSADRNPEEFGIELVTFHREPEQQPEYEQEMTVCACEVCDFCEDHDIVKQLVSTAIDTCRRSVQRVFAGAKSAFASEDQQSTEDDYGEYDDMMDAVFDEFQIVYEDNYVSKSSMKSIKNLDNWSFLKPTLKTDDCCASSTTDTTECISDCESKCDLDSCIDDQDLPEYFDEDDDVETKAARLLRLASTVPDEEKLYVEDYLCHCGDCPLYKVIARDVKQVVTWREPEELASVMRILQGFSTYNEVIGYDKSMIVTADECLYDWCGDEDQAFKSFVLLHDDIPSLCAGEWA</sequence>
<dbReference type="Proteomes" id="UP000794436">
    <property type="component" value="Unassembled WGS sequence"/>
</dbReference>
<gene>
    <name evidence="1" type="ORF">Poli38472_014376</name>
</gene>
<proteinExistence type="predicted"/>
<keyword evidence="2" id="KW-1185">Reference proteome</keyword>
<organism evidence="1 2">
    <name type="scientific">Pythium oligandrum</name>
    <name type="common">Mycoparasitic fungus</name>
    <dbReference type="NCBI Taxonomy" id="41045"/>
    <lineage>
        <taxon>Eukaryota</taxon>
        <taxon>Sar</taxon>
        <taxon>Stramenopiles</taxon>
        <taxon>Oomycota</taxon>
        <taxon>Peronosporomycetes</taxon>
        <taxon>Pythiales</taxon>
        <taxon>Pythiaceae</taxon>
        <taxon>Pythium</taxon>
    </lineage>
</organism>
<evidence type="ECO:0000313" key="2">
    <source>
        <dbReference type="Proteomes" id="UP000794436"/>
    </source>
</evidence>
<dbReference type="EMBL" id="SPLM01000114">
    <property type="protein sequence ID" value="TMW57773.1"/>
    <property type="molecule type" value="Genomic_DNA"/>
</dbReference>
<accession>A0A8K1C7P4</accession>
<protein>
    <submittedName>
        <fullName evidence="1">Uncharacterized protein</fullName>
    </submittedName>
</protein>